<dbReference type="AlphaFoldDB" id="A0A6L5YKG5"/>
<dbReference type="Proteomes" id="UP000476055">
    <property type="component" value="Unassembled WGS sequence"/>
</dbReference>
<accession>A0A6L5YKG5</accession>
<dbReference type="Pfam" id="PF01381">
    <property type="entry name" value="HTH_3"/>
    <property type="match status" value="1"/>
</dbReference>
<dbReference type="CDD" id="cd00093">
    <property type="entry name" value="HTH_XRE"/>
    <property type="match status" value="1"/>
</dbReference>
<feature type="domain" description="HTH cro/C1-type" evidence="1">
    <location>
        <begin position="19"/>
        <end position="73"/>
    </location>
</feature>
<dbReference type="EMBL" id="VUMU01000016">
    <property type="protein sequence ID" value="MST58906.1"/>
    <property type="molecule type" value="Genomic_DNA"/>
</dbReference>
<proteinExistence type="predicted"/>
<evidence type="ECO:0000313" key="2">
    <source>
        <dbReference type="EMBL" id="MST58906.1"/>
    </source>
</evidence>
<evidence type="ECO:0000259" key="1">
    <source>
        <dbReference type="PROSITE" id="PS50943"/>
    </source>
</evidence>
<dbReference type="SUPFAM" id="SSF47413">
    <property type="entry name" value="lambda repressor-like DNA-binding domains"/>
    <property type="match status" value="1"/>
</dbReference>
<protein>
    <submittedName>
        <fullName evidence="2">Helix-turn-helix transcriptional regulator</fullName>
    </submittedName>
</protein>
<sequence length="274" mass="33203">MLVPINIWKTWRKIIMNGLRWLRIRCNLSTSELADQLGVTRQAVCSWESGKKAIPEKRKNQMAAFFGIDRTYFDEIDEEKRNELIQKAMYFYQKDGKEIYLYRPNKTPKSHDETVTYFQKDREKSLDEEYLLAKKRKQQTIQEIEEQIEDKKETDCLLTKISHLHRGCDVYEITSKLFKKMKKEKAFLKIPYFCELMNVWKAMLLAYELLDEKSLSEEKVEEHWGEDVDFILHLSDEIKNHWEKEKTWHENYHKEVRKRIQEKQVKNQKEVGHF</sequence>
<dbReference type="InterPro" id="IPR001387">
    <property type="entry name" value="Cro/C1-type_HTH"/>
</dbReference>
<dbReference type="Gene3D" id="1.10.260.40">
    <property type="entry name" value="lambda repressor-like DNA-binding domains"/>
    <property type="match status" value="1"/>
</dbReference>
<name>A0A6L5YKG5_9FIRM</name>
<dbReference type="PROSITE" id="PS50943">
    <property type="entry name" value="HTH_CROC1"/>
    <property type="match status" value="1"/>
</dbReference>
<comment type="caution">
    <text evidence="2">The sequence shown here is derived from an EMBL/GenBank/DDBJ whole genome shotgun (WGS) entry which is preliminary data.</text>
</comment>
<gene>
    <name evidence="2" type="ORF">FYJ59_11765</name>
</gene>
<dbReference type="SMART" id="SM00530">
    <property type="entry name" value="HTH_XRE"/>
    <property type="match status" value="1"/>
</dbReference>
<dbReference type="InterPro" id="IPR010982">
    <property type="entry name" value="Lambda_DNA-bd_dom_sf"/>
</dbReference>
<organism evidence="2 3">
    <name type="scientific">Waltera intestinalis</name>
    <dbReference type="NCBI Taxonomy" id="2606635"/>
    <lineage>
        <taxon>Bacteria</taxon>
        <taxon>Bacillati</taxon>
        <taxon>Bacillota</taxon>
        <taxon>Clostridia</taxon>
        <taxon>Lachnospirales</taxon>
        <taxon>Lachnospiraceae</taxon>
        <taxon>Waltera</taxon>
    </lineage>
</organism>
<evidence type="ECO:0000313" key="3">
    <source>
        <dbReference type="Proteomes" id="UP000476055"/>
    </source>
</evidence>
<dbReference type="GO" id="GO:0003677">
    <property type="term" value="F:DNA binding"/>
    <property type="evidence" value="ECO:0007669"/>
    <property type="project" value="InterPro"/>
</dbReference>
<reference evidence="2 3" key="1">
    <citation type="submission" date="2019-08" db="EMBL/GenBank/DDBJ databases">
        <title>In-depth cultivation of the pig gut microbiome towards novel bacterial diversity and tailored functional studies.</title>
        <authorList>
            <person name="Wylensek D."/>
            <person name="Hitch T.C.A."/>
            <person name="Clavel T."/>
        </authorList>
    </citation>
    <scope>NUCLEOTIDE SEQUENCE [LARGE SCALE GENOMIC DNA]</scope>
    <source>
        <strain evidence="2 3">WCA3-601-WT-6H</strain>
    </source>
</reference>
<keyword evidence="3" id="KW-1185">Reference proteome</keyword>